<keyword evidence="2" id="KW-1185">Reference proteome</keyword>
<dbReference type="AlphaFoldDB" id="A0ABD4T7V1"/>
<evidence type="ECO:0000313" key="2">
    <source>
        <dbReference type="Proteomes" id="UP000031561"/>
    </source>
</evidence>
<dbReference type="EMBL" id="JTHE03000100">
    <property type="protein sequence ID" value="MCM1984548.1"/>
    <property type="molecule type" value="Genomic_DNA"/>
</dbReference>
<comment type="caution">
    <text evidence="1">The sequence shown here is derived from an EMBL/GenBank/DDBJ whole genome shotgun (WGS) entry which is preliminary data.</text>
</comment>
<name>A0ABD4T7V1_9CYAN</name>
<dbReference type="Proteomes" id="UP000031561">
    <property type="component" value="Unassembled WGS sequence"/>
</dbReference>
<protein>
    <submittedName>
        <fullName evidence="1">DUF4278 domain-containing protein</fullName>
    </submittedName>
</protein>
<sequence>MNLTYRGVDYTPHPTQITPIRRQRIGQYRGVACDRAVYDLKTIPQPSYILKYRGVSYESGLTTAVLQPVVPSFHEDSASGIQDQPRPVHSSRYQQLTELGRIHNQFLLKKLEQRIASAQQRGDAHLIALLERERSQLA</sequence>
<organism evidence="1 2">
    <name type="scientific">Lyngbya confervoides BDU141951</name>
    <dbReference type="NCBI Taxonomy" id="1574623"/>
    <lineage>
        <taxon>Bacteria</taxon>
        <taxon>Bacillati</taxon>
        <taxon>Cyanobacteriota</taxon>
        <taxon>Cyanophyceae</taxon>
        <taxon>Oscillatoriophycideae</taxon>
        <taxon>Oscillatoriales</taxon>
        <taxon>Microcoleaceae</taxon>
        <taxon>Lyngbya</taxon>
    </lineage>
</organism>
<dbReference type="RefSeq" id="WP_166276466.1">
    <property type="nucleotide sequence ID" value="NZ_JTHE03000100.1"/>
</dbReference>
<dbReference type="Pfam" id="PF14105">
    <property type="entry name" value="DUF4278"/>
    <property type="match status" value="1"/>
</dbReference>
<proteinExistence type="predicted"/>
<accession>A0ABD4T7V1</accession>
<gene>
    <name evidence="1" type="ORF">QQ91_0017125</name>
</gene>
<evidence type="ECO:0000313" key="1">
    <source>
        <dbReference type="EMBL" id="MCM1984548.1"/>
    </source>
</evidence>
<reference evidence="1 2" key="1">
    <citation type="journal article" date="2015" name="Genome Announc.">
        <title>Draft Genome Sequence of Filamentous Marine Cyanobacterium Lyngbya confervoides Strain BDU141951.</title>
        <authorList>
            <person name="Chandrababunaidu M.M."/>
            <person name="Sen D."/>
            <person name="Tripathy S."/>
        </authorList>
    </citation>
    <scope>NUCLEOTIDE SEQUENCE [LARGE SCALE GENOMIC DNA]</scope>
    <source>
        <strain evidence="1 2">BDU141951</strain>
    </source>
</reference>
<dbReference type="InterPro" id="IPR025458">
    <property type="entry name" value="DUF4278"/>
</dbReference>